<dbReference type="AlphaFoldDB" id="A0AAD7TBQ4"/>
<organism evidence="2 3">
    <name type="scientific">Aldrovandia affinis</name>
    <dbReference type="NCBI Taxonomy" id="143900"/>
    <lineage>
        <taxon>Eukaryota</taxon>
        <taxon>Metazoa</taxon>
        <taxon>Chordata</taxon>
        <taxon>Craniata</taxon>
        <taxon>Vertebrata</taxon>
        <taxon>Euteleostomi</taxon>
        <taxon>Actinopterygii</taxon>
        <taxon>Neopterygii</taxon>
        <taxon>Teleostei</taxon>
        <taxon>Notacanthiformes</taxon>
        <taxon>Halosauridae</taxon>
        <taxon>Aldrovandia</taxon>
    </lineage>
</organism>
<dbReference type="EMBL" id="JAINUG010000002">
    <property type="protein sequence ID" value="KAJ8417970.1"/>
    <property type="molecule type" value="Genomic_DNA"/>
</dbReference>
<gene>
    <name evidence="2" type="ORF">AAFF_G00136790</name>
</gene>
<accession>A0AAD7TBQ4</accession>
<name>A0AAD7TBQ4_9TELE</name>
<keyword evidence="3" id="KW-1185">Reference proteome</keyword>
<feature type="compositionally biased region" description="Low complexity" evidence="1">
    <location>
        <begin position="11"/>
        <end position="24"/>
    </location>
</feature>
<evidence type="ECO:0000313" key="2">
    <source>
        <dbReference type="EMBL" id="KAJ8417970.1"/>
    </source>
</evidence>
<feature type="region of interest" description="Disordered" evidence="1">
    <location>
        <begin position="46"/>
        <end position="75"/>
    </location>
</feature>
<sequence>MEQLSLWTLPGTAGRTATEGTADGPAGGHRLMNASTPRGVRMCLINNDKGGNGTNHSANRPTSAQSNRDQLRSATCGWRRHSDRCTGEQGATGWSMTRVLPPTLRYPETFPHRGSDVRVTERRHAASIAAADSSTAALSWHDASRAGLQADWQSR</sequence>
<dbReference type="Proteomes" id="UP001221898">
    <property type="component" value="Unassembled WGS sequence"/>
</dbReference>
<reference evidence="2" key="1">
    <citation type="journal article" date="2023" name="Science">
        <title>Genome structures resolve the early diversification of teleost fishes.</title>
        <authorList>
            <person name="Parey E."/>
            <person name="Louis A."/>
            <person name="Montfort J."/>
            <person name="Bouchez O."/>
            <person name="Roques C."/>
            <person name="Iampietro C."/>
            <person name="Lluch J."/>
            <person name="Castinel A."/>
            <person name="Donnadieu C."/>
            <person name="Desvignes T."/>
            <person name="Floi Bucao C."/>
            <person name="Jouanno E."/>
            <person name="Wen M."/>
            <person name="Mejri S."/>
            <person name="Dirks R."/>
            <person name="Jansen H."/>
            <person name="Henkel C."/>
            <person name="Chen W.J."/>
            <person name="Zahm M."/>
            <person name="Cabau C."/>
            <person name="Klopp C."/>
            <person name="Thompson A.W."/>
            <person name="Robinson-Rechavi M."/>
            <person name="Braasch I."/>
            <person name="Lecointre G."/>
            <person name="Bobe J."/>
            <person name="Postlethwait J.H."/>
            <person name="Berthelot C."/>
            <person name="Roest Crollius H."/>
            <person name="Guiguen Y."/>
        </authorList>
    </citation>
    <scope>NUCLEOTIDE SEQUENCE</scope>
    <source>
        <strain evidence="2">NC1722</strain>
    </source>
</reference>
<protein>
    <submittedName>
        <fullName evidence="2">Uncharacterized protein</fullName>
    </submittedName>
</protein>
<feature type="compositionally biased region" description="Polar residues" evidence="1">
    <location>
        <begin position="54"/>
        <end position="68"/>
    </location>
</feature>
<proteinExistence type="predicted"/>
<feature type="region of interest" description="Disordered" evidence="1">
    <location>
        <begin position="1"/>
        <end position="34"/>
    </location>
</feature>
<comment type="caution">
    <text evidence="2">The sequence shown here is derived from an EMBL/GenBank/DDBJ whole genome shotgun (WGS) entry which is preliminary data.</text>
</comment>
<evidence type="ECO:0000256" key="1">
    <source>
        <dbReference type="SAM" id="MobiDB-lite"/>
    </source>
</evidence>
<evidence type="ECO:0000313" key="3">
    <source>
        <dbReference type="Proteomes" id="UP001221898"/>
    </source>
</evidence>